<dbReference type="Proteomes" id="UP000298347">
    <property type="component" value="Unassembled WGS sequence"/>
</dbReference>
<organism evidence="1 2">
    <name type="scientific">Sporolactobacillus shoreae</name>
    <dbReference type="NCBI Taxonomy" id="1465501"/>
    <lineage>
        <taxon>Bacteria</taxon>
        <taxon>Bacillati</taxon>
        <taxon>Bacillota</taxon>
        <taxon>Bacilli</taxon>
        <taxon>Bacillales</taxon>
        <taxon>Sporolactobacillaceae</taxon>
        <taxon>Sporolactobacillus</taxon>
    </lineage>
</organism>
<name>A0A4Z0GJG3_9BACL</name>
<dbReference type="EMBL" id="SRJD01000018">
    <property type="protein sequence ID" value="TGA96923.1"/>
    <property type="molecule type" value="Genomic_DNA"/>
</dbReference>
<gene>
    <name evidence="1" type="ORF">E4665_13770</name>
</gene>
<keyword evidence="2" id="KW-1185">Reference proteome</keyword>
<sequence>MNTEQKKLTYLSDHGWKPRKYMAMNRTSVVWYLQIGDEFNKLESTLNMLEISMMEFKSLVRHCEYIEKRMKSDLKRKEKWNLTEARQ</sequence>
<accession>A0A4Z0GJG3</accession>
<reference evidence="1 2" key="1">
    <citation type="journal article" date="2015" name="Int. J. Syst. Evol. Microbiol.">
        <title>Sporolactobacillus shoreae sp. nov. and Sporolactobacillus spathodeae sp. nov., two spore-forming lactic acid bacteria isolated from tree barks in Thailand.</title>
        <authorList>
            <person name="Thamacharoensuk T."/>
            <person name="Kitahara M."/>
            <person name="Ohkuma M."/>
            <person name="Thongchul N."/>
            <person name="Tanasupawat S."/>
        </authorList>
    </citation>
    <scope>NUCLEOTIDE SEQUENCE [LARGE SCALE GENOMIC DNA]</scope>
    <source>
        <strain evidence="1 2">BK92</strain>
    </source>
</reference>
<evidence type="ECO:0000313" key="1">
    <source>
        <dbReference type="EMBL" id="TGA96923.1"/>
    </source>
</evidence>
<dbReference type="AlphaFoldDB" id="A0A4Z0GJG3"/>
<dbReference type="RefSeq" id="WP_135349377.1">
    <property type="nucleotide sequence ID" value="NZ_SRJD01000018.1"/>
</dbReference>
<protein>
    <submittedName>
        <fullName evidence="1">Uncharacterized protein</fullName>
    </submittedName>
</protein>
<evidence type="ECO:0000313" key="2">
    <source>
        <dbReference type="Proteomes" id="UP000298347"/>
    </source>
</evidence>
<proteinExistence type="predicted"/>
<comment type="caution">
    <text evidence="1">The sequence shown here is derived from an EMBL/GenBank/DDBJ whole genome shotgun (WGS) entry which is preliminary data.</text>
</comment>